<organism evidence="6 7">
    <name type="scientific">Bos indicus x Bos taurus</name>
    <name type="common">Hybrid cattle</name>
    <dbReference type="NCBI Taxonomy" id="30522"/>
    <lineage>
        <taxon>Eukaryota</taxon>
        <taxon>Metazoa</taxon>
        <taxon>Chordata</taxon>
        <taxon>Craniata</taxon>
        <taxon>Vertebrata</taxon>
        <taxon>Euteleostomi</taxon>
        <taxon>Mammalia</taxon>
        <taxon>Eutheria</taxon>
        <taxon>Laurasiatheria</taxon>
        <taxon>Artiodactyla</taxon>
        <taxon>Ruminantia</taxon>
        <taxon>Pecora</taxon>
        <taxon>Bovidae</taxon>
        <taxon>Bovinae</taxon>
        <taxon>Bos</taxon>
    </lineage>
</organism>
<dbReference type="InterPro" id="IPR029055">
    <property type="entry name" value="Ntn_hydrolases_N"/>
</dbReference>
<evidence type="ECO:0000256" key="1">
    <source>
        <dbReference type="ARBA" id="ARBA00022670"/>
    </source>
</evidence>
<evidence type="ECO:0000256" key="5">
    <source>
        <dbReference type="SAM" id="MobiDB-lite"/>
    </source>
</evidence>
<evidence type="ECO:0000256" key="2">
    <source>
        <dbReference type="ARBA" id="ARBA00022698"/>
    </source>
</evidence>
<reference evidence="6" key="3">
    <citation type="submission" date="2025-09" db="UniProtKB">
        <authorList>
            <consortium name="Ensembl"/>
        </authorList>
    </citation>
    <scope>IDENTIFICATION</scope>
</reference>
<dbReference type="GO" id="GO:0051603">
    <property type="term" value="P:proteolysis involved in protein catabolic process"/>
    <property type="evidence" value="ECO:0007669"/>
    <property type="project" value="InterPro"/>
</dbReference>
<dbReference type="GO" id="GO:0004298">
    <property type="term" value="F:threonine-type endopeptidase activity"/>
    <property type="evidence" value="ECO:0007669"/>
    <property type="project" value="UniProtKB-KW"/>
</dbReference>
<dbReference type="PANTHER" id="PTHR32194">
    <property type="entry name" value="METALLOPROTEASE TLDD"/>
    <property type="match status" value="1"/>
</dbReference>
<dbReference type="InterPro" id="IPR023333">
    <property type="entry name" value="Proteasome_suB-type"/>
</dbReference>
<evidence type="ECO:0000313" key="7">
    <source>
        <dbReference type="Proteomes" id="UP000314981"/>
    </source>
</evidence>
<dbReference type="SUPFAM" id="SSF56235">
    <property type="entry name" value="N-terminal nucleophile aminohydrolases (Ntn hydrolases)"/>
    <property type="match status" value="1"/>
</dbReference>
<protein>
    <recommendedName>
        <fullName evidence="8">Proteasome endopeptidase complex</fullName>
    </recommendedName>
</protein>
<dbReference type="AlphaFoldDB" id="A0A4W2DNY5"/>
<evidence type="ECO:0008006" key="8">
    <source>
        <dbReference type="Google" id="ProtNLM"/>
    </source>
</evidence>
<dbReference type="STRING" id="30522.A0A4W2DNY5"/>
<dbReference type="Pfam" id="PF00227">
    <property type="entry name" value="Proteasome"/>
    <property type="match status" value="1"/>
</dbReference>
<proteinExistence type="predicted"/>
<dbReference type="Proteomes" id="UP000314981">
    <property type="component" value="Chromosome 22"/>
</dbReference>
<evidence type="ECO:0000313" key="6">
    <source>
        <dbReference type="Ensembl" id="ENSBIXP00000028017.1"/>
    </source>
</evidence>
<keyword evidence="7" id="KW-1185">Reference proteome</keyword>
<keyword evidence="4" id="KW-0539">Nucleus</keyword>
<keyword evidence="2" id="KW-0888">Threonine protease</keyword>
<evidence type="ECO:0000256" key="3">
    <source>
        <dbReference type="ARBA" id="ARBA00022801"/>
    </source>
</evidence>
<dbReference type="GO" id="GO:0005839">
    <property type="term" value="C:proteasome core complex"/>
    <property type="evidence" value="ECO:0007669"/>
    <property type="project" value="InterPro"/>
</dbReference>
<keyword evidence="3" id="KW-0378">Hydrolase</keyword>
<reference evidence="6" key="2">
    <citation type="submission" date="2025-08" db="UniProtKB">
        <authorList>
            <consortium name="Ensembl"/>
        </authorList>
    </citation>
    <scope>IDENTIFICATION</scope>
</reference>
<feature type="region of interest" description="Disordered" evidence="5">
    <location>
        <begin position="256"/>
        <end position="286"/>
    </location>
</feature>
<dbReference type="InterPro" id="IPR001353">
    <property type="entry name" value="Proteasome_sua/b"/>
</dbReference>
<feature type="compositionally biased region" description="Acidic residues" evidence="5">
    <location>
        <begin position="266"/>
        <end position="277"/>
    </location>
</feature>
<evidence type="ECO:0000256" key="4">
    <source>
        <dbReference type="ARBA" id="ARBA00023242"/>
    </source>
</evidence>
<dbReference type="Gene3D" id="3.60.20.10">
    <property type="entry name" value="Glutamine Phosphoribosylpyrophosphate, subunit 1, domain 1"/>
    <property type="match status" value="2"/>
</dbReference>
<dbReference type="PANTHER" id="PTHR32194:SF4">
    <property type="entry name" value="PROTEASOME SUBUNIT BETA TYPE-7"/>
    <property type="match status" value="1"/>
</dbReference>
<dbReference type="Ensembl" id="ENSBIXT00000011588.1">
    <property type="protein sequence ID" value="ENSBIXP00000028017.1"/>
    <property type="gene ID" value="ENSBIXG00000009074.1"/>
</dbReference>
<keyword evidence="1" id="KW-0645">Protease</keyword>
<accession>A0A4W2DNY5</accession>
<sequence length="286" mass="30855">CNMLPTRDPPQAVGRGFSFAKCHRKAISEVKFAKMKDKLPTARETGTTTAGAVCEDGVVFARDTRASKGMIAVDKNCQKYTSYLLTATAVLISSNLELHSLRPGCLPRAVTAGQRRPQTHAFRAARLHWGSPGSGDERYWTSPLQRVFSWSAVELPYVTLGSGSLTAMAMFEDEFRTDMEEEQAERLVSEATAADALMTWGLEVTLVSLSPARASWILCTAVSAPKEGRGWASTGARGAAAVLGQQAAGLDTEALRQTARQRDTDSGLDQDGPLEEEMATHPATFA</sequence>
<name>A0A4W2DNY5_BOBOX</name>
<dbReference type="GO" id="GO:0005737">
    <property type="term" value="C:cytoplasm"/>
    <property type="evidence" value="ECO:0007669"/>
    <property type="project" value="TreeGrafter"/>
</dbReference>
<reference evidence="6 7" key="1">
    <citation type="submission" date="2018-11" db="EMBL/GenBank/DDBJ databases">
        <title>Haplotype-resolved cattle genomes.</title>
        <authorList>
            <person name="Low W.Y."/>
            <person name="Tearle R."/>
            <person name="Bickhart D.M."/>
            <person name="Rosen B.D."/>
            <person name="Koren S."/>
            <person name="Rhie A."/>
            <person name="Hiendleder S."/>
            <person name="Phillippy A.M."/>
            <person name="Smith T.P.L."/>
            <person name="Williams J.L."/>
        </authorList>
    </citation>
    <scope>NUCLEOTIDE SEQUENCE [LARGE SCALE GENOMIC DNA]</scope>
</reference>